<gene>
    <name evidence="2" type="ORF">GCM10008101_04620</name>
</gene>
<evidence type="ECO:0008006" key="4">
    <source>
        <dbReference type="Google" id="ProtNLM"/>
    </source>
</evidence>
<feature type="region of interest" description="Disordered" evidence="1">
    <location>
        <begin position="1"/>
        <end position="54"/>
    </location>
</feature>
<comment type="caution">
    <text evidence="2">The sequence shown here is derived from an EMBL/GenBank/DDBJ whole genome shotgun (WGS) entry which is preliminary data.</text>
</comment>
<reference evidence="3" key="1">
    <citation type="journal article" date="2019" name="Int. J. Syst. Evol. Microbiol.">
        <title>The Global Catalogue of Microorganisms (GCM) 10K type strain sequencing project: providing services to taxonomists for standard genome sequencing and annotation.</title>
        <authorList>
            <consortium name="The Broad Institute Genomics Platform"/>
            <consortium name="The Broad Institute Genome Sequencing Center for Infectious Disease"/>
            <person name="Wu L."/>
            <person name="Ma J."/>
        </authorList>
    </citation>
    <scope>NUCLEOTIDE SEQUENCE [LARGE SCALE GENOMIC DNA]</scope>
    <source>
        <strain evidence="3">KCTC 22558</strain>
    </source>
</reference>
<sequence>MTGCGDRVSEPDGLSAKSARAAAGTTRAPAATPIAAGEAASAVERPSDAPDVSEFAPAPAVGQVSRANCRMGGCWWYRYLSVQREAVPSLRYRLALQGGESGPHPGDYPLDGADAVIRWDAAPPIEAIVDCSLQAPRVSFGGNASRLALNPRGVSGVEQGMASLYFATCHGESGDDAVLAREYGYDVK</sequence>
<dbReference type="Proteomes" id="UP000643403">
    <property type="component" value="Unassembled WGS sequence"/>
</dbReference>
<keyword evidence="3" id="KW-1185">Reference proteome</keyword>
<evidence type="ECO:0000313" key="3">
    <source>
        <dbReference type="Proteomes" id="UP000643403"/>
    </source>
</evidence>
<evidence type="ECO:0000256" key="1">
    <source>
        <dbReference type="SAM" id="MobiDB-lite"/>
    </source>
</evidence>
<evidence type="ECO:0000313" key="2">
    <source>
        <dbReference type="EMBL" id="GGZ54441.1"/>
    </source>
</evidence>
<accession>A0ABQ3BQV7</accession>
<feature type="compositionally biased region" description="Low complexity" evidence="1">
    <location>
        <begin position="15"/>
        <end position="42"/>
    </location>
</feature>
<name>A0ABQ3BQV7_9GAMM</name>
<protein>
    <recommendedName>
        <fullName evidence="4">Lipoprotein</fullName>
    </recommendedName>
</protein>
<proteinExistence type="predicted"/>
<organism evidence="2 3">
    <name type="scientific">Cognatilysobacter xinjiangensis</name>
    <dbReference type="NCBI Taxonomy" id="546892"/>
    <lineage>
        <taxon>Bacteria</taxon>
        <taxon>Pseudomonadati</taxon>
        <taxon>Pseudomonadota</taxon>
        <taxon>Gammaproteobacteria</taxon>
        <taxon>Lysobacterales</taxon>
        <taxon>Lysobacteraceae</taxon>
        <taxon>Cognatilysobacter</taxon>
    </lineage>
</organism>
<dbReference type="EMBL" id="BMXY01000001">
    <property type="protein sequence ID" value="GGZ54441.1"/>
    <property type="molecule type" value="Genomic_DNA"/>
</dbReference>